<accession>A0A072TUS2</accession>
<evidence type="ECO:0000313" key="4">
    <source>
        <dbReference type="Proteomes" id="UP000002051"/>
    </source>
</evidence>
<dbReference type="EMBL" id="CM001224">
    <property type="protein sequence ID" value="KEH21187.1"/>
    <property type="molecule type" value="Genomic_DNA"/>
</dbReference>
<proteinExistence type="predicted"/>
<evidence type="ECO:0000256" key="1">
    <source>
        <dbReference type="SAM" id="MobiDB-lite"/>
    </source>
</evidence>
<protein>
    <submittedName>
        <fullName evidence="2 3">Uncharacterized protein</fullName>
    </submittedName>
</protein>
<keyword evidence="4" id="KW-1185">Reference proteome</keyword>
<feature type="region of interest" description="Disordered" evidence="1">
    <location>
        <begin position="39"/>
        <end position="75"/>
    </location>
</feature>
<evidence type="ECO:0000313" key="2">
    <source>
        <dbReference type="EMBL" id="KEH21187.1"/>
    </source>
</evidence>
<dbReference type="HOGENOM" id="CLU_1920250_0_0_1"/>
<name>A0A072TUS2_MEDTR</name>
<evidence type="ECO:0000313" key="3">
    <source>
        <dbReference type="EnsemblPlants" id="KEH21187"/>
    </source>
</evidence>
<reference evidence="2 4" key="2">
    <citation type="journal article" date="2014" name="BMC Genomics">
        <title>An improved genome release (version Mt4.0) for the model legume Medicago truncatula.</title>
        <authorList>
            <person name="Tang H."/>
            <person name="Krishnakumar V."/>
            <person name="Bidwell S."/>
            <person name="Rosen B."/>
            <person name="Chan A."/>
            <person name="Zhou S."/>
            <person name="Gentzbittel L."/>
            <person name="Childs K.L."/>
            <person name="Yandell M."/>
            <person name="Gundlach H."/>
            <person name="Mayer K.F."/>
            <person name="Schwartz D.C."/>
            <person name="Town C.D."/>
        </authorList>
    </citation>
    <scope>GENOME REANNOTATION</scope>
    <source>
        <strain evidence="2">A17</strain>
        <strain evidence="3 4">cv. Jemalong A17</strain>
    </source>
</reference>
<dbReference type="EnsemblPlants" id="KEH21187">
    <property type="protein sequence ID" value="KEH21187"/>
    <property type="gene ID" value="MTR_8g099235"/>
</dbReference>
<sequence>MAGQQPLFDGPSFDLGIEEDTKNLSLLIVEDTLDKEVESDQDQEVISQNDNEVKCKKTKSSNGMEGESNAREEKHGLDLQVIEPYDIRFLDLNRVDLDLNKFPEEGLDFGYENEELNEEVHWWLKIFVDSSY</sequence>
<organism evidence="2 4">
    <name type="scientific">Medicago truncatula</name>
    <name type="common">Barrel medic</name>
    <name type="synonym">Medicago tribuloides</name>
    <dbReference type="NCBI Taxonomy" id="3880"/>
    <lineage>
        <taxon>Eukaryota</taxon>
        <taxon>Viridiplantae</taxon>
        <taxon>Streptophyta</taxon>
        <taxon>Embryophyta</taxon>
        <taxon>Tracheophyta</taxon>
        <taxon>Spermatophyta</taxon>
        <taxon>Magnoliopsida</taxon>
        <taxon>eudicotyledons</taxon>
        <taxon>Gunneridae</taxon>
        <taxon>Pentapetalae</taxon>
        <taxon>rosids</taxon>
        <taxon>fabids</taxon>
        <taxon>Fabales</taxon>
        <taxon>Fabaceae</taxon>
        <taxon>Papilionoideae</taxon>
        <taxon>50 kb inversion clade</taxon>
        <taxon>NPAAA clade</taxon>
        <taxon>Hologalegina</taxon>
        <taxon>IRL clade</taxon>
        <taxon>Trifolieae</taxon>
        <taxon>Medicago</taxon>
    </lineage>
</organism>
<dbReference type="Proteomes" id="UP000002051">
    <property type="component" value="Chromosome 8"/>
</dbReference>
<gene>
    <name evidence="2" type="ordered locus">MTR_8g099235</name>
</gene>
<dbReference type="AlphaFoldDB" id="A0A072TUS2"/>
<reference evidence="3" key="3">
    <citation type="submission" date="2015-04" db="UniProtKB">
        <authorList>
            <consortium name="EnsemblPlants"/>
        </authorList>
    </citation>
    <scope>IDENTIFICATION</scope>
    <source>
        <strain evidence="3">cv. Jemalong A17</strain>
    </source>
</reference>
<reference evidence="2 4" key="1">
    <citation type="journal article" date="2011" name="Nature">
        <title>The Medicago genome provides insight into the evolution of rhizobial symbioses.</title>
        <authorList>
            <person name="Young N.D."/>
            <person name="Debelle F."/>
            <person name="Oldroyd G.E."/>
            <person name="Geurts R."/>
            <person name="Cannon S.B."/>
            <person name="Udvardi M.K."/>
            <person name="Benedito V.A."/>
            <person name="Mayer K.F."/>
            <person name="Gouzy J."/>
            <person name="Schoof H."/>
            <person name="Van de Peer Y."/>
            <person name="Proost S."/>
            <person name="Cook D.R."/>
            <person name="Meyers B.C."/>
            <person name="Spannagl M."/>
            <person name="Cheung F."/>
            <person name="De Mita S."/>
            <person name="Krishnakumar V."/>
            <person name="Gundlach H."/>
            <person name="Zhou S."/>
            <person name="Mudge J."/>
            <person name="Bharti A.K."/>
            <person name="Murray J.D."/>
            <person name="Naoumkina M.A."/>
            <person name="Rosen B."/>
            <person name="Silverstein K.A."/>
            <person name="Tang H."/>
            <person name="Rombauts S."/>
            <person name="Zhao P.X."/>
            <person name="Zhou P."/>
            <person name="Barbe V."/>
            <person name="Bardou P."/>
            <person name="Bechner M."/>
            <person name="Bellec A."/>
            <person name="Berger A."/>
            <person name="Berges H."/>
            <person name="Bidwell S."/>
            <person name="Bisseling T."/>
            <person name="Choisne N."/>
            <person name="Couloux A."/>
            <person name="Denny R."/>
            <person name="Deshpande S."/>
            <person name="Dai X."/>
            <person name="Doyle J.J."/>
            <person name="Dudez A.M."/>
            <person name="Farmer A.D."/>
            <person name="Fouteau S."/>
            <person name="Franken C."/>
            <person name="Gibelin C."/>
            <person name="Gish J."/>
            <person name="Goldstein S."/>
            <person name="Gonzalez A.J."/>
            <person name="Green P.J."/>
            <person name="Hallab A."/>
            <person name="Hartog M."/>
            <person name="Hua A."/>
            <person name="Humphray S.J."/>
            <person name="Jeong D.H."/>
            <person name="Jing Y."/>
            <person name="Jocker A."/>
            <person name="Kenton S.M."/>
            <person name="Kim D.J."/>
            <person name="Klee K."/>
            <person name="Lai H."/>
            <person name="Lang C."/>
            <person name="Lin S."/>
            <person name="Macmil S.L."/>
            <person name="Magdelenat G."/>
            <person name="Matthews L."/>
            <person name="McCorrison J."/>
            <person name="Monaghan E.L."/>
            <person name="Mun J.H."/>
            <person name="Najar F.Z."/>
            <person name="Nicholson C."/>
            <person name="Noirot C."/>
            <person name="O'Bleness M."/>
            <person name="Paule C.R."/>
            <person name="Poulain J."/>
            <person name="Prion F."/>
            <person name="Qin B."/>
            <person name="Qu C."/>
            <person name="Retzel E.F."/>
            <person name="Riddle C."/>
            <person name="Sallet E."/>
            <person name="Samain S."/>
            <person name="Samson N."/>
            <person name="Sanders I."/>
            <person name="Saurat O."/>
            <person name="Scarpelli C."/>
            <person name="Schiex T."/>
            <person name="Segurens B."/>
            <person name="Severin A.J."/>
            <person name="Sherrier D.J."/>
            <person name="Shi R."/>
            <person name="Sims S."/>
            <person name="Singer S.R."/>
            <person name="Sinharoy S."/>
            <person name="Sterck L."/>
            <person name="Viollet A."/>
            <person name="Wang B.B."/>
            <person name="Wang K."/>
            <person name="Wang M."/>
            <person name="Wang X."/>
            <person name="Warfsmann J."/>
            <person name="Weissenbach J."/>
            <person name="White D.D."/>
            <person name="White J.D."/>
            <person name="Wiley G.B."/>
            <person name="Wincker P."/>
            <person name="Xing Y."/>
            <person name="Yang L."/>
            <person name="Yao Z."/>
            <person name="Ying F."/>
            <person name="Zhai J."/>
            <person name="Zhou L."/>
            <person name="Zuber A."/>
            <person name="Denarie J."/>
            <person name="Dixon R.A."/>
            <person name="May G.D."/>
            <person name="Schwartz D.C."/>
            <person name="Rogers J."/>
            <person name="Quetier F."/>
            <person name="Town C.D."/>
            <person name="Roe B.A."/>
        </authorList>
    </citation>
    <scope>NUCLEOTIDE SEQUENCE [LARGE SCALE GENOMIC DNA]</scope>
    <source>
        <strain evidence="2">A17</strain>
        <strain evidence="3 4">cv. Jemalong A17</strain>
    </source>
</reference>